<dbReference type="KEGG" id="pfj:MYCFIDRAFT_173513"/>
<evidence type="ECO:0000313" key="2">
    <source>
        <dbReference type="Proteomes" id="UP000016932"/>
    </source>
</evidence>
<dbReference type="GeneID" id="19333004"/>
<reference evidence="1 2" key="1">
    <citation type="journal article" date="2012" name="PLoS Pathog.">
        <title>Diverse lifestyles and strategies of plant pathogenesis encoded in the genomes of eighteen Dothideomycetes fungi.</title>
        <authorList>
            <person name="Ohm R.A."/>
            <person name="Feau N."/>
            <person name="Henrissat B."/>
            <person name="Schoch C.L."/>
            <person name="Horwitz B.A."/>
            <person name="Barry K.W."/>
            <person name="Condon B.J."/>
            <person name="Copeland A.C."/>
            <person name="Dhillon B."/>
            <person name="Glaser F."/>
            <person name="Hesse C.N."/>
            <person name="Kosti I."/>
            <person name="LaButti K."/>
            <person name="Lindquist E.A."/>
            <person name="Lucas S."/>
            <person name="Salamov A.A."/>
            <person name="Bradshaw R.E."/>
            <person name="Ciuffetti L."/>
            <person name="Hamelin R.C."/>
            <person name="Kema G.H.J."/>
            <person name="Lawrence C."/>
            <person name="Scott J.A."/>
            <person name="Spatafora J.W."/>
            <person name="Turgeon B.G."/>
            <person name="de Wit P.J.G.M."/>
            <person name="Zhong S."/>
            <person name="Goodwin S.B."/>
            <person name="Grigoriev I.V."/>
        </authorList>
    </citation>
    <scope>NUCLEOTIDE SEQUENCE [LARGE SCALE GENOMIC DNA]</scope>
    <source>
        <strain evidence="1 2">CIRAD86</strain>
    </source>
</reference>
<dbReference type="RefSeq" id="XP_007925172.1">
    <property type="nucleotide sequence ID" value="XM_007926981.1"/>
</dbReference>
<dbReference type="AlphaFoldDB" id="M3B5A6"/>
<evidence type="ECO:0000313" key="1">
    <source>
        <dbReference type="EMBL" id="EME84548.1"/>
    </source>
</evidence>
<keyword evidence="2" id="KW-1185">Reference proteome</keyword>
<dbReference type="EMBL" id="KB446557">
    <property type="protein sequence ID" value="EME84548.1"/>
    <property type="molecule type" value="Genomic_DNA"/>
</dbReference>
<organism evidence="1 2">
    <name type="scientific">Pseudocercospora fijiensis (strain CIRAD86)</name>
    <name type="common">Black leaf streak disease fungus</name>
    <name type="synonym">Mycosphaerella fijiensis</name>
    <dbReference type="NCBI Taxonomy" id="383855"/>
    <lineage>
        <taxon>Eukaryota</taxon>
        <taxon>Fungi</taxon>
        <taxon>Dikarya</taxon>
        <taxon>Ascomycota</taxon>
        <taxon>Pezizomycotina</taxon>
        <taxon>Dothideomycetes</taxon>
        <taxon>Dothideomycetidae</taxon>
        <taxon>Mycosphaerellales</taxon>
        <taxon>Mycosphaerellaceae</taxon>
        <taxon>Pseudocercospora</taxon>
    </lineage>
</organism>
<protein>
    <submittedName>
        <fullName evidence="1">Uncharacterized protein</fullName>
    </submittedName>
</protein>
<gene>
    <name evidence="1" type="ORF">MYCFIDRAFT_173513</name>
</gene>
<accession>M3B5A6</accession>
<dbReference type="HOGENOM" id="CLU_829302_0_0_1"/>
<sequence>MQGQKCQACCLRLSEVRHFPLSQAEGQQRERGYDDTMTIHYSVQDTDLRRSCNDVRWIRLKLDCPCGPDLRHGTSQASWSAKRMLHRGGCQARMAARVWIMHARHDRRQIELRSPSSLDLGAAARHVPSCSTTPPLPFLVESSKAAFRGLRADRPVVGFRTKHSLHILALDSYVRVRHAVHQMSGVGAFREEHLTPSKYSNSMLAMDRDLMAFRATALPVGSGKHNCSSHHHASAWALFTSLRLLYSTTYDLSRCKHPLPRALPVSPQTTRFNFTSILNGIACATRARTPRNATHRTPTTATAFFTLSLLLHTTTSSSANDNFLIQKRSTLHASE</sequence>
<dbReference type="VEuPathDB" id="FungiDB:MYCFIDRAFT_173513"/>
<proteinExistence type="predicted"/>
<dbReference type="Proteomes" id="UP000016932">
    <property type="component" value="Unassembled WGS sequence"/>
</dbReference>
<name>M3B5A6_PSEFD</name>